<comment type="similarity">
    <text evidence="3">Belongs to the HRG family.</text>
</comment>
<feature type="transmembrane region" description="Helical" evidence="10">
    <location>
        <begin position="143"/>
        <end position="163"/>
    </location>
</feature>
<name>A0AAD5LYR2_PARTN</name>
<feature type="transmembrane region" description="Helical" evidence="10">
    <location>
        <begin position="39"/>
        <end position="59"/>
    </location>
</feature>
<evidence type="ECO:0000256" key="1">
    <source>
        <dbReference type="ARBA" id="ARBA00004155"/>
    </source>
</evidence>
<keyword evidence="7 10" id="KW-1133">Transmembrane helix</keyword>
<dbReference type="GO" id="GO:0015232">
    <property type="term" value="F:heme transmembrane transporter activity"/>
    <property type="evidence" value="ECO:0007669"/>
    <property type="project" value="InterPro"/>
</dbReference>
<comment type="subcellular location">
    <subcellularLocation>
        <location evidence="2">Endosome membrane</location>
        <topology evidence="2">Multi-pass membrane protein</topology>
    </subcellularLocation>
    <subcellularLocation>
        <location evidence="1">Lysosome membrane</location>
        <topology evidence="1">Multi-pass membrane protein</topology>
    </subcellularLocation>
</comment>
<evidence type="ECO:0000256" key="9">
    <source>
        <dbReference type="ARBA" id="ARBA00023228"/>
    </source>
</evidence>
<keyword evidence="4" id="KW-0813">Transport</keyword>
<dbReference type="PANTHER" id="PTHR31525">
    <property type="entry name" value="HEME TRANSPORTER HRG1"/>
    <property type="match status" value="1"/>
</dbReference>
<dbReference type="Proteomes" id="UP001196413">
    <property type="component" value="Unassembled WGS sequence"/>
</dbReference>
<evidence type="ECO:0000256" key="2">
    <source>
        <dbReference type="ARBA" id="ARBA00004337"/>
    </source>
</evidence>
<evidence type="ECO:0000256" key="6">
    <source>
        <dbReference type="ARBA" id="ARBA00022753"/>
    </source>
</evidence>
<organism evidence="11 12">
    <name type="scientific">Parelaphostrongylus tenuis</name>
    <name type="common">Meningeal worm</name>
    <dbReference type="NCBI Taxonomy" id="148309"/>
    <lineage>
        <taxon>Eukaryota</taxon>
        <taxon>Metazoa</taxon>
        <taxon>Ecdysozoa</taxon>
        <taxon>Nematoda</taxon>
        <taxon>Chromadorea</taxon>
        <taxon>Rhabditida</taxon>
        <taxon>Rhabditina</taxon>
        <taxon>Rhabditomorpha</taxon>
        <taxon>Strongyloidea</taxon>
        <taxon>Metastrongylidae</taxon>
        <taxon>Parelaphostrongylus</taxon>
    </lineage>
</organism>
<gene>
    <name evidence="11" type="ORF">KIN20_003152</name>
</gene>
<dbReference type="Pfam" id="PF16954">
    <property type="entry name" value="HRG"/>
    <property type="match status" value="1"/>
</dbReference>
<protein>
    <submittedName>
        <fullName evidence="11">Uncharacterized protein</fullName>
    </submittedName>
</protein>
<evidence type="ECO:0000313" key="11">
    <source>
        <dbReference type="EMBL" id="KAJ1347960.1"/>
    </source>
</evidence>
<keyword evidence="8 10" id="KW-0472">Membrane</keyword>
<evidence type="ECO:0000256" key="4">
    <source>
        <dbReference type="ARBA" id="ARBA00022448"/>
    </source>
</evidence>
<keyword evidence="9" id="KW-0458">Lysosome</keyword>
<feature type="transmembrane region" description="Helical" evidence="10">
    <location>
        <begin position="104"/>
        <end position="128"/>
    </location>
</feature>
<dbReference type="GO" id="GO:0005765">
    <property type="term" value="C:lysosomal membrane"/>
    <property type="evidence" value="ECO:0007669"/>
    <property type="project" value="UniProtKB-SubCell"/>
</dbReference>
<comment type="caution">
    <text evidence="11">The sequence shown here is derived from an EMBL/GenBank/DDBJ whole genome shotgun (WGS) entry which is preliminary data.</text>
</comment>
<keyword evidence="5 10" id="KW-0812">Transmembrane</keyword>
<dbReference type="GO" id="GO:0020037">
    <property type="term" value="F:heme binding"/>
    <property type="evidence" value="ECO:0007669"/>
    <property type="project" value="TreeGrafter"/>
</dbReference>
<keyword evidence="6" id="KW-0967">Endosome</keyword>
<keyword evidence="12" id="KW-1185">Reference proteome</keyword>
<evidence type="ECO:0000256" key="8">
    <source>
        <dbReference type="ARBA" id="ARBA00023136"/>
    </source>
</evidence>
<reference evidence="11" key="1">
    <citation type="submission" date="2021-06" db="EMBL/GenBank/DDBJ databases">
        <title>Parelaphostrongylus tenuis whole genome reference sequence.</title>
        <authorList>
            <person name="Garwood T.J."/>
            <person name="Larsen P.A."/>
            <person name="Fountain-Jones N.M."/>
            <person name="Garbe J.R."/>
            <person name="Macchietto M.G."/>
            <person name="Kania S.A."/>
            <person name="Gerhold R.W."/>
            <person name="Richards J.E."/>
            <person name="Wolf T.M."/>
        </authorList>
    </citation>
    <scope>NUCLEOTIDE SEQUENCE</scope>
    <source>
        <strain evidence="11">MNPRO001-30</strain>
        <tissue evidence="11">Meninges</tissue>
    </source>
</reference>
<accession>A0AAD5LYR2</accession>
<dbReference type="InterPro" id="IPR026218">
    <property type="entry name" value="HRG"/>
</dbReference>
<dbReference type="EMBL" id="JAHQIW010000412">
    <property type="protein sequence ID" value="KAJ1347960.1"/>
    <property type="molecule type" value="Genomic_DNA"/>
</dbReference>
<evidence type="ECO:0000313" key="12">
    <source>
        <dbReference type="Proteomes" id="UP001196413"/>
    </source>
</evidence>
<dbReference type="PANTHER" id="PTHR31525:SF1">
    <property type="entry name" value="HEME TRANSPORTER HRG1"/>
    <property type="match status" value="1"/>
</dbReference>
<feature type="transmembrane region" description="Helical" evidence="10">
    <location>
        <begin position="65"/>
        <end position="84"/>
    </location>
</feature>
<evidence type="ECO:0000256" key="7">
    <source>
        <dbReference type="ARBA" id="ARBA00022989"/>
    </source>
</evidence>
<evidence type="ECO:0000256" key="5">
    <source>
        <dbReference type="ARBA" id="ARBA00022692"/>
    </source>
</evidence>
<dbReference type="GO" id="GO:0005886">
    <property type="term" value="C:plasma membrane"/>
    <property type="evidence" value="ECO:0007669"/>
    <property type="project" value="TreeGrafter"/>
</dbReference>
<evidence type="ECO:0000256" key="3">
    <source>
        <dbReference type="ARBA" id="ARBA00006203"/>
    </source>
</evidence>
<evidence type="ECO:0000256" key="10">
    <source>
        <dbReference type="SAM" id="Phobius"/>
    </source>
</evidence>
<proteinExistence type="inferred from homology"/>
<dbReference type="GO" id="GO:0010008">
    <property type="term" value="C:endosome membrane"/>
    <property type="evidence" value="ECO:0007669"/>
    <property type="project" value="UniProtKB-SubCell"/>
</dbReference>
<sequence>MAIIQQNAYYESITCYAESYESRDIIFKPVSQGMCNTKVSIAIAILGISAGLLAGLFFAIQYQNWPATTIAFMSSVAASVLFYVHLSYSKGWILEWPPSRFTCLIWGGWMCFAIGMIGMTACLINAGVRHQTLTTEGLKGANFWITSVWFFMLAKWTSLIALYSRRYRDATTIPLSKTPPIPAEEPY</sequence>
<dbReference type="PRINTS" id="PR02095">
    <property type="entry name" value="TRNSPORTRHRG"/>
</dbReference>
<dbReference type="AlphaFoldDB" id="A0AAD5LYR2"/>